<feature type="non-terminal residue" evidence="1">
    <location>
        <position position="1"/>
    </location>
</feature>
<name>A0A7C0Y3C8_DESA2</name>
<proteinExistence type="predicted"/>
<dbReference type="Proteomes" id="UP000886289">
    <property type="component" value="Unassembled WGS sequence"/>
</dbReference>
<reference evidence="1" key="1">
    <citation type="journal article" date="2020" name="mSystems">
        <title>Genome- and Community-Level Interaction Insights into Carbon Utilization and Element Cycling Functions of Hydrothermarchaeota in Hydrothermal Sediment.</title>
        <authorList>
            <person name="Zhou Z."/>
            <person name="Liu Y."/>
            <person name="Xu W."/>
            <person name="Pan J."/>
            <person name="Luo Z.H."/>
            <person name="Li M."/>
        </authorList>
    </citation>
    <scope>NUCLEOTIDE SEQUENCE [LARGE SCALE GENOMIC DNA]</scope>
    <source>
        <strain evidence="1">HyVt-233</strain>
    </source>
</reference>
<comment type="caution">
    <text evidence="1">The sequence shown here is derived from an EMBL/GenBank/DDBJ whole genome shotgun (WGS) entry which is preliminary data.</text>
</comment>
<dbReference type="EMBL" id="DRBS01000034">
    <property type="protein sequence ID" value="HDD43398.1"/>
    <property type="molecule type" value="Genomic_DNA"/>
</dbReference>
<dbReference type="AlphaFoldDB" id="A0A7C0Y3C8"/>
<organism evidence="1">
    <name type="scientific">Desulfofervidus auxilii</name>
    <dbReference type="NCBI Taxonomy" id="1621989"/>
    <lineage>
        <taxon>Bacteria</taxon>
        <taxon>Pseudomonadati</taxon>
        <taxon>Thermodesulfobacteriota</taxon>
        <taxon>Candidatus Desulfofervidia</taxon>
        <taxon>Candidatus Desulfofervidales</taxon>
        <taxon>Candidatus Desulfofervidaceae</taxon>
        <taxon>Candidatus Desulfofervidus</taxon>
    </lineage>
</organism>
<protein>
    <submittedName>
        <fullName evidence="1">Sulfite reductase, dissimilatory-type beta subunit</fullName>
    </submittedName>
</protein>
<evidence type="ECO:0000313" key="1">
    <source>
        <dbReference type="EMBL" id="HDD43398.1"/>
    </source>
</evidence>
<gene>
    <name evidence="1" type="ORF">ENG63_00850</name>
</gene>
<accession>A0A7C0Y3C8</accession>
<sequence length="47" mass="5698">FELCEIPFTWHLLDDYRLAYDTYRTTTQFKYTEHVWKIAEAVGGLKK</sequence>